<dbReference type="AlphaFoldDB" id="A0A7R8WWX8"/>
<feature type="non-terminal residue" evidence="1">
    <location>
        <position position="150"/>
    </location>
</feature>
<name>A0A7R8WWX8_9CRUS</name>
<accession>A0A7R8WWX8</accession>
<protein>
    <submittedName>
        <fullName evidence="1">Uncharacterized protein</fullName>
    </submittedName>
</protein>
<organism evidence="1">
    <name type="scientific">Cyprideis torosa</name>
    <dbReference type="NCBI Taxonomy" id="163714"/>
    <lineage>
        <taxon>Eukaryota</taxon>
        <taxon>Metazoa</taxon>
        <taxon>Ecdysozoa</taxon>
        <taxon>Arthropoda</taxon>
        <taxon>Crustacea</taxon>
        <taxon>Oligostraca</taxon>
        <taxon>Ostracoda</taxon>
        <taxon>Podocopa</taxon>
        <taxon>Podocopida</taxon>
        <taxon>Cytherocopina</taxon>
        <taxon>Cytheroidea</taxon>
        <taxon>Cytherideidae</taxon>
        <taxon>Cyprideis</taxon>
    </lineage>
</organism>
<proteinExistence type="predicted"/>
<dbReference type="EMBL" id="OB682281">
    <property type="protein sequence ID" value="CAD7236836.1"/>
    <property type="molecule type" value="Genomic_DNA"/>
</dbReference>
<reference evidence="1" key="1">
    <citation type="submission" date="2020-11" db="EMBL/GenBank/DDBJ databases">
        <authorList>
            <person name="Tran Van P."/>
        </authorList>
    </citation>
    <scope>NUCLEOTIDE SEQUENCE</scope>
</reference>
<gene>
    <name evidence="1" type="ORF">CTOB1V02_LOCUS14651</name>
</gene>
<evidence type="ECO:0000313" key="1">
    <source>
        <dbReference type="EMBL" id="CAD7236836.1"/>
    </source>
</evidence>
<sequence length="150" mass="16162">PLPESVEAAEAAGWHWSLGTGPVRCRRESCWRRLVDGRLADPTALPPALGRTEDEAEGRNLNYVASAPQQNPSSTAVNIGDECRSIFQCSSINGAVCRGNPRTCTCPDDSTFDEASKSCKCAPPFELLLFSCRCPLGQRPQGDSCTQLFG</sequence>